<protein>
    <recommendedName>
        <fullName evidence="3">Mid2 domain-containing protein</fullName>
    </recommendedName>
</protein>
<accession>A0A0C3JVA4</accession>
<dbReference type="OrthoDB" id="2693390at2759"/>
<feature type="region of interest" description="Disordered" evidence="1">
    <location>
        <begin position="260"/>
        <end position="310"/>
    </location>
</feature>
<dbReference type="STRING" id="870435.A0A0C3JVA4"/>
<keyword evidence="2" id="KW-0812">Transmembrane</keyword>
<organism evidence="4 5">
    <name type="scientific">Pisolithus tinctorius Marx 270</name>
    <dbReference type="NCBI Taxonomy" id="870435"/>
    <lineage>
        <taxon>Eukaryota</taxon>
        <taxon>Fungi</taxon>
        <taxon>Dikarya</taxon>
        <taxon>Basidiomycota</taxon>
        <taxon>Agaricomycotina</taxon>
        <taxon>Agaricomycetes</taxon>
        <taxon>Agaricomycetidae</taxon>
        <taxon>Boletales</taxon>
        <taxon>Sclerodermatineae</taxon>
        <taxon>Pisolithaceae</taxon>
        <taxon>Pisolithus</taxon>
    </lineage>
</organism>
<keyword evidence="2" id="KW-1133">Transmembrane helix</keyword>
<feature type="compositionally biased region" description="Polar residues" evidence="1">
    <location>
        <begin position="67"/>
        <end position="85"/>
    </location>
</feature>
<reference evidence="4 5" key="1">
    <citation type="submission" date="2014-04" db="EMBL/GenBank/DDBJ databases">
        <authorList>
            <consortium name="DOE Joint Genome Institute"/>
            <person name="Kuo A."/>
            <person name="Kohler A."/>
            <person name="Costa M.D."/>
            <person name="Nagy L.G."/>
            <person name="Floudas D."/>
            <person name="Copeland A."/>
            <person name="Barry K.W."/>
            <person name="Cichocki N."/>
            <person name="Veneault-Fourrey C."/>
            <person name="LaButti K."/>
            <person name="Lindquist E.A."/>
            <person name="Lipzen A."/>
            <person name="Lundell T."/>
            <person name="Morin E."/>
            <person name="Murat C."/>
            <person name="Sun H."/>
            <person name="Tunlid A."/>
            <person name="Henrissat B."/>
            <person name="Grigoriev I.V."/>
            <person name="Hibbett D.S."/>
            <person name="Martin F."/>
            <person name="Nordberg H.P."/>
            <person name="Cantor M.N."/>
            <person name="Hua S.X."/>
        </authorList>
    </citation>
    <scope>NUCLEOTIDE SEQUENCE [LARGE SCALE GENOMIC DNA]</scope>
    <source>
        <strain evidence="4 5">Marx 270</strain>
    </source>
</reference>
<evidence type="ECO:0000313" key="5">
    <source>
        <dbReference type="Proteomes" id="UP000054217"/>
    </source>
</evidence>
<reference evidence="5" key="2">
    <citation type="submission" date="2015-01" db="EMBL/GenBank/DDBJ databases">
        <title>Evolutionary Origins and Diversification of the Mycorrhizal Mutualists.</title>
        <authorList>
            <consortium name="DOE Joint Genome Institute"/>
            <consortium name="Mycorrhizal Genomics Consortium"/>
            <person name="Kohler A."/>
            <person name="Kuo A."/>
            <person name="Nagy L.G."/>
            <person name="Floudas D."/>
            <person name="Copeland A."/>
            <person name="Barry K.W."/>
            <person name="Cichocki N."/>
            <person name="Veneault-Fourrey C."/>
            <person name="LaButti K."/>
            <person name="Lindquist E.A."/>
            <person name="Lipzen A."/>
            <person name="Lundell T."/>
            <person name="Morin E."/>
            <person name="Murat C."/>
            <person name="Riley R."/>
            <person name="Ohm R."/>
            <person name="Sun H."/>
            <person name="Tunlid A."/>
            <person name="Henrissat B."/>
            <person name="Grigoriev I.V."/>
            <person name="Hibbett D.S."/>
            <person name="Martin F."/>
        </authorList>
    </citation>
    <scope>NUCLEOTIDE SEQUENCE [LARGE SCALE GENOMIC DNA]</scope>
    <source>
        <strain evidence="5">Marx 270</strain>
    </source>
</reference>
<evidence type="ECO:0000313" key="4">
    <source>
        <dbReference type="EMBL" id="KIO01352.1"/>
    </source>
</evidence>
<dbReference type="HOGENOM" id="CLU_729812_0_0_1"/>
<dbReference type="InterPro" id="IPR007567">
    <property type="entry name" value="Mid2_dom"/>
</dbReference>
<name>A0A0C3JVA4_PISTI</name>
<dbReference type="EMBL" id="KN831988">
    <property type="protein sequence ID" value="KIO01352.1"/>
    <property type="molecule type" value="Genomic_DNA"/>
</dbReference>
<feature type="domain" description="Mid2" evidence="3">
    <location>
        <begin position="90"/>
        <end position="159"/>
    </location>
</feature>
<dbReference type="Pfam" id="PF04478">
    <property type="entry name" value="Mid2"/>
    <property type="match status" value="1"/>
</dbReference>
<sequence>MINRLTMALQISIDGLVSSLEYNLTESTFFTASTDIFLSGKTSFLASTRLLSSSVSSLTTTSAIPAPQSSIRSPTTSALSPTEYGTTASSSLTTVSASYTTSLENNASSSSSSSQIPTTTSSSASSNRAVIIGCSVGATVLLCFIVAISLLFYLRCRQRNSDARCRPYPFEHLQPTDPPVNRNDKAGIWKGHVHNHTLSESNVSVTVVGTGGPGSISDNVNLQSGQRTPAAISTASTVDVLPEEDRSAIARCERSRELEKLYPSQHLRETRAQTGEQEGPENRGRGADDEGVDDCESHPKPRREHRAKSEYSISSIPSRFITLYLPRGWTLDWGKEVLTQVKMRAGVVVKGQASSVTRLSARYEPSPTGTALPNNISND</sequence>
<dbReference type="InParanoid" id="A0A0C3JVA4"/>
<keyword evidence="5" id="KW-1185">Reference proteome</keyword>
<dbReference type="AlphaFoldDB" id="A0A0C3JVA4"/>
<feature type="transmembrane region" description="Helical" evidence="2">
    <location>
        <begin position="129"/>
        <end position="154"/>
    </location>
</feature>
<proteinExistence type="predicted"/>
<evidence type="ECO:0000259" key="3">
    <source>
        <dbReference type="Pfam" id="PF04478"/>
    </source>
</evidence>
<evidence type="ECO:0000256" key="2">
    <source>
        <dbReference type="SAM" id="Phobius"/>
    </source>
</evidence>
<keyword evidence="2" id="KW-0472">Membrane</keyword>
<gene>
    <name evidence="4" type="ORF">M404DRAFT_730320</name>
</gene>
<feature type="region of interest" description="Disordered" evidence="1">
    <location>
        <begin position="65"/>
        <end position="87"/>
    </location>
</feature>
<dbReference type="Proteomes" id="UP000054217">
    <property type="component" value="Unassembled WGS sequence"/>
</dbReference>
<evidence type="ECO:0000256" key="1">
    <source>
        <dbReference type="SAM" id="MobiDB-lite"/>
    </source>
</evidence>
<feature type="compositionally biased region" description="Basic and acidic residues" evidence="1">
    <location>
        <begin position="260"/>
        <end position="271"/>
    </location>
</feature>